<feature type="region of interest" description="Disordered" evidence="1">
    <location>
        <begin position="24"/>
        <end position="49"/>
    </location>
</feature>
<comment type="caution">
    <text evidence="3">The sequence shown here is derived from an EMBL/GenBank/DDBJ whole genome shotgun (WGS) entry which is preliminary data.</text>
</comment>
<gene>
    <name evidence="3" type="ORF">HKN21_14635</name>
</gene>
<feature type="signal peptide" evidence="2">
    <location>
        <begin position="1"/>
        <end position="24"/>
    </location>
</feature>
<protein>
    <submittedName>
        <fullName evidence="3">Uncharacterized protein</fullName>
    </submittedName>
</protein>
<reference evidence="3 4" key="1">
    <citation type="submission" date="2020-03" db="EMBL/GenBank/DDBJ databases">
        <title>Metabolic flexibility allows generalist bacteria to become dominant in a frequently disturbed ecosystem.</title>
        <authorList>
            <person name="Chen Y.-J."/>
            <person name="Leung P.M."/>
            <person name="Bay S.K."/>
            <person name="Hugenholtz P."/>
            <person name="Kessler A.J."/>
            <person name="Shelley G."/>
            <person name="Waite D.W."/>
            <person name="Cook P.L."/>
            <person name="Greening C."/>
        </authorList>
    </citation>
    <scope>NUCLEOTIDE SEQUENCE [LARGE SCALE GENOMIC DNA]</scope>
    <source>
        <strain evidence="3">SS_bin_28</strain>
    </source>
</reference>
<evidence type="ECO:0000256" key="2">
    <source>
        <dbReference type="SAM" id="SignalP"/>
    </source>
</evidence>
<name>A0A7Y2EBQ8_UNCEI</name>
<accession>A0A7Y2EBQ8</accession>
<feature type="compositionally biased region" description="Basic and acidic residues" evidence="1">
    <location>
        <begin position="38"/>
        <end position="49"/>
    </location>
</feature>
<dbReference type="EMBL" id="JABDJR010000589">
    <property type="protein sequence ID" value="NNF07997.1"/>
    <property type="molecule type" value="Genomic_DNA"/>
</dbReference>
<keyword evidence="2" id="KW-0732">Signal</keyword>
<evidence type="ECO:0000313" key="4">
    <source>
        <dbReference type="Proteomes" id="UP000547674"/>
    </source>
</evidence>
<dbReference type="Proteomes" id="UP000547674">
    <property type="component" value="Unassembled WGS sequence"/>
</dbReference>
<evidence type="ECO:0000313" key="3">
    <source>
        <dbReference type="EMBL" id="NNF07997.1"/>
    </source>
</evidence>
<feature type="chain" id="PRO_5030899905" evidence="2">
    <location>
        <begin position="25"/>
        <end position="108"/>
    </location>
</feature>
<organism evidence="3 4">
    <name type="scientific">Eiseniibacteriota bacterium</name>
    <dbReference type="NCBI Taxonomy" id="2212470"/>
    <lineage>
        <taxon>Bacteria</taxon>
        <taxon>Candidatus Eiseniibacteriota</taxon>
    </lineage>
</organism>
<dbReference type="AlphaFoldDB" id="A0A7Y2EBQ8"/>
<evidence type="ECO:0000256" key="1">
    <source>
        <dbReference type="SAM" id="MobiDB-lite"/>
    </source>
</evidence>
<sequence>MIRLLVLFAVTSVLVFLGPCESLAQSSNSKSKQPKKQSQTDKKPDSGVLKLEDVQIEGEIDVPQVLFITARDSRRIRDKVHQNYLKSPSDVIRSVRLPRYLHVQPKEE</sequence>
<proteinExistence type="predicted"/>